<dbReference type="PANTHER" id="PTHR47206">
    <property type="entry name" value="HOMEODOMAIN-LIKE SUPERFAMILY PROTEIN"/>
    <property type="match status" value="1"/>
</dbReference>
<dbReference type="PANTHER" id="PTHR47206:SF1">
    <property type="entry name" value="HOMEODOMAIN-LIKE SUPERFAMILY PROTEIN"/>
    <property type="match status" value="1"/>
</dbReference>
<sequence length="244" mass="28130">YTATTVLSLLREVAQVQEAKIDWNALVKRTKTGITNPREYQMLWRHLAYRQQLIDKLEDASIPLFNRSDAYRTTFRQIGDYANHRPTGFIHQHTQIVLHTVYVMLSNMNTRMGPSANHRPKSLGACTFRCPGCIVIDYGYQPVIRYRIPVTIDDKTDFLDATIFDKAATQLLEIPCKQMFTEADPHNLIWKIAGQPIQFTIRVVKDDRTTLTSYSVNNVVCLQPEKTRTPVPASAFKDQQHQYQ</sequence>
<gene>
    <name evidence="1" type="ORF">M8C21_001644</name>
</gene>
<dbReference type="Gene3D" id="2.40.50.140">
    <property type="entry name" value="Nucleic acid-binding proteins"/>
    <property type="match status" value="1"/>
</dbReference>
<name>A0AAD5CXU4_AMBAR</name>
<dbReference type="SUPFAM" id="SSF50249">
    <property type="entry name" value="Nucleic acid-binding proteins"/>
    <property type="match status" value="1"/>
</dbReference>
<comment type="caution">
    <text evidence="1">The sequence shown here is derived from an EMBL/GenBank/DDBJ whole genome shotgun (WGS) entry which is preliminary data.</text>
</comment>
<dbReference type="EMBL" id="JAMZMK010006372">
    <property type="protein sequence ID" value="KAI7749400.1"/>
    <property type="molecule type" value="Genomic_DNA"/>
</dbReference>
<feature type="non-terminal residue" evidence="1">
    <location>
        <position position="1"/>
    </location>
</feature>
<reference evidence="1" key="1">
    <citation type="submission" date="2022-06" db="EMBL/GenBank/DDBJ databases">
        <title>Uncovering the hologenomic basis of an extraordinary plant invasion.</title>
        <authorList>
            <person name="Bieker V.C."/>
            <person name="Martin M.D."/>
            <person name="Gilbert T."/>
            <person name="Hodgins K."/>
            <person name="Battlay P."/>
            <person name="Petersen B."/>
            <person name="Wilson J."/>
        </authorList>
    </citation>
    <scope>NUCLEOTIDE SEQUENCE</scope>
    <source>
        <strain evidence="1">AA19_3_7</strain>
        <tissue evidence="1">Leaf</tissue>
    </source>
</reference>
<organism evidence="1 2">
    <name type="scientific">Ambrosia artemisiifolia</name>
    <name type="common">Common ragweed</name>
    <dbReference type="NCBI Taxonomy" id="4212"/>
    <lineage>
        <taxon>Eukaryota</taxon>
        <taxon>Viridiplantae</taxon>
        <taxon>Streptophyta</taxon>
        <taxon>Embryophyta</taxon>
        <taxon>Tracheophyta</taxon>
        <taxon>Spermatophyta</taxon>
        <taxon>Magnoliopsida</taxon>
        <taxon>eudicotyledons</taxon>
        <taxon>Gunneridae</taxon>
        <taxon>Pentapetalae</taxon>
        <taxon>asterids</taxon>
        <taxon>campanulids</taxon>
        <taxon>Asterales</taxon>
        <taxon>Asteraceae</taxon>
        <taxon>Asteroideae</taxon>
        <taxon>Heliantheae alliance</taxon>
        <taxon>Heliantheae</taxon>
        <taxon>Ambrosia</taxon>
    </lineage>
</organism>
<protein>
    <submittedName>
        <fullName evidence="1">Uncharacterized protein</fullName>
    </submittedName>
</protein>
<proteinExistence type="predicted"/>
<keyword evidence="2" id="KW-1185">Reference proteome</keyword>
<accession>A0AAD5CXU4</accession>
<dbReference type="AlphaFoldDB" id="A0AAD5CXU4"/>
<dbReference type="InterPro" id="IPR012340">
    <property type="entry name" value="NA-bd_OB-fold"/>
</dbReference>
<evidence type="ECO:0000313" key="1">
    <source>
        <dbReference type="EMBL" id="KAI7749400.1"/>
    </source>
</evidence>
<dbReference type="Proteomes" id="UP001206925">
    <property type="component" value="Unassembled WGS sequence"/>
</dbReference>
<evidence type="ECO:0000313" key="2">
    <source>
        <dbReference type="Proteomes" id="UP001206925"/>
    </source>
</evidence>